<reference evidence="4" key="1">
    <citation type="submission" date="2017-02" db="UniProtKB">
        <authorList>
            <consortium name="WormBaseParasite"/>
        </authorList>
    </citation>
    <scope>IDENTIFICATION</scope>
</reference>
<name>A0A0R3TAA3_RODNA</name>
<proteinExistence type="predicted"/>
<sequence length="80" mass="9444">MQSLRPLFLALAVMLSLSTARAFRHWNLYPAVDTYDYDLDDLEDDYVRLQKRFLLGLGLTKNTPGKEYFSNGYRKTHKRQ</sequence>
<protein>
    <submittedName>
        <fullName evidence="4">Short neuropeptide F</fullName>
    </submittedName>
</protein>
<dbReference type="Proteomes" id="UP000278807">
    <property type="component" value="Unassembled WGS sequence"/>
</dbReference>
<accession>A0A0R3TAA3</accession>
<evidence type="ECO:0000256" key="1">
    <source>
        <dbReference type="SAM" id="SignalP"/>
    </source>
</evidence>
<dbReference type="EMBL" id="UZAE01002555">
    <property type="protein sequence ID" value="VDN99849.1"/>
    <property type="molecule type" value="Genomic_DNA"/>
</dbReference>
<organism evidence="4">
    <name type="scientific">Rodentolepis nana</name>
    <name type="common">Dwarf tapeworm</name>
    <name type="synonym">Hymenolepis nana</name>
    <dbReference type="NCBI Taxonomy" id="102285"/>
    <lineage>
        <taxon>Eukaryota</taxon>
        <taxon>Metazoa</taxon>
        <taxon>Spiralia</taxon>
        <taxon>Lophotrochozoa</taxon>
        <taxon>Platyhelminthes</taxon>
        <taxon>Cestoda</taxon>
        <taxon>Eucestoda</taxon>
        <taxon>Cyclophyllidea</taxon>
        <taxon>Hymenolepididae</taxon>
        <taxon>Rodentolepis</taxon>
    </lineage>
</organism>
<reference evidence="2 3" key="2">
    <citation type="submission" date="2018-11" db="EMBL/GenBank/DDBJ databases">
        <authorList>
            <consortium name="Pathogen Informatics"/>
        </authorList>
    </citation>
    <scope>NUCLEOTIDE SEQUENCE [LARGE SCALE GENOMIC DNA]</scope>
</reference>
<feature type="chain" id="PRO_5043131719" evidence="1">
    <location>
        <begin position="23"/>
        <end position="80"/>
    </location>
</feature>
<feature type="signal peptide" evidence="1">
    <location>
        <begin position="1"/>
        <end position="22"/>
    </location>
</feature>
<dbReference type="OrthoDB" id="6283273at2759"/>
<keyword evidence="3" id="KW-1185">Reference proteome</keyword>
<evidence type="ECO:0000313" key="2">
    <source>
        <dbReference type="EMBL" id="VDN99849.1"/>
    </source>
</evidence>
<dbReference type="WBParaSite" id="HNAJ_0000399201-mRNA-1">
    <property type="protein sequence ID" value="HNAJ_0000399201-mRNA-1"/>
    <property type="gene ID" value="HNAJ_0000399201"/>
</dbReference>
<evidence type="ECO:0000313" key="3">
    <source>
        <dbReference type="Proteomes" id="UP000278807"/>
    </source>
</evidence>
<dbReference type="AlphaFoldDB" id="A0A0R3TAA3"/>
<evidence type="ECO:0000313" key="4">
    <source>
        <dbReference type="WBParaSite" id="HNAJ_0000399201-mRNA-1"/>
    </source>
</evidence>
<keyword evidence="1" id="KW-0732">Signal</keyword>
<gene>
    <name evidence="2" type="ORF">HNAJ_LOCUS3990</name>
</gene>